<keyword evidence="2" id="KW-1185">Reference proteome</keyword>
<dbReference type="EMBL" id="KN832975">
    <property type="protein sequence ID" value="KIM89521.1"/>
    <property type="molecule type" value="Genomic_DNA"/>
</dbReference>
<organism evidence="1 2">
    <name type="scientific">Piloderma croceum (strain F 1598)</name>
    <dbReference type="NCBI Taxonomy" id="765440"/>
    <lineage>
        <taxon>Eukaryota</taxon>
        <taxon>Fungi</taxon>
        <taxon>Dikarya</taxon>
        <taxon>Basidiomycota</taxon>
        <taxon>Agaricomycotina</taxon>
        <taxon>Agaricomycetes</taxon>
        <taxon>Agaricomycetidae</taxon>
        <taxon>Atheliales</taxon>
        <taxon>Atheliaceae</taxon>
        <taxon>Piloderma</taxon>
    </lineage>
</organism>
<gene>
    <name evidence="1" type="ORF">PILCRDRAFT_2713</name>
</gene>
<reference evidence="1 2" key="1">
    <citation type="submission" date="2014-04" db="EMBL/GenBank/DDBJ databases">
        <authorList>
            <consortium name="DOE Joint Genome Institute"/>
            <person name="Kuo A."/>
            <person name="Tarkka M."/>
            <person name="Buscot F."/>
            <person name="Kohler A."/>
            <person name="Nagy L.G."/>
            <person name="Floudas D."/>
            <person name="Copeland A."/>
            <person name="Barry K.W."/>
            <person name="Cichocki N."/>
            <person name="Veneault-Fourrey C."/>
            <person name="LaButti K."/>
            <person name="Lindquist E.A."/>
            <person name="Lipzen A."/>
            <person name="Lundell T."/>
            <person name="Morin E."/>
            <person name="Murat C."/>
            <person name="Sun H."/>
            <person name="Tunlid A."/>
            <person name="Henrissat B."/>
            <person name="Grigoriev I.V."/>
            <person name="Hibbett D.S."/>
            <person name="Martin F."/>
            <person name="Nordberg H.P."/>
            <person name="Cantor M.N."/>
            <person name="Hua S.X."/>
        </authorList>
    </citation>
    <scope>NUCLEOTIDE SEQUENCE [LARGE SCALE GENOMIC DNA]</scope>
    <source>
        <strain evidence="1 2">F 1598</strain>
    </source>
</reference>
<accession>A0A0C3GFV9</accession>
<dbReference type="Proteomes" id="UP000054166">
    <property type="component" value="Unassembled WGS sequence"/>
</dbReference>
<dbReference type="InParanoid" id="A0A0C3GFV9"/>
<proteinExistence type="predicted"/>
<protein>
    <submittedName>
        <fullName evidence="1">Uncharacterized protein</fullName>
    </submittedName>
</protein>
<sequence length="106" mass="11585">MKPFLVFHELSVAQICWSALPDPHHKDGGDSLRVDDPDGDRLLSLPVGVRDGFGSDVVSFTQHGSILMGLSAKEDVVNCLQVSNVGVWVTVIKEGLLSWCYQMPGY</sequence>
<reference evidence="2" key="2">
    <citation type="submission" date="2015-01" db="EMBL/GenBank/DDBJ databases">
        <title>Evolutionary Origins and Diversification of the Mycorrhizal Mutualists.</title>
        <authorList>
            <consortium name="DOE Joint Genome Institute"/>
            <consortium name="Mycorrhizal Genomics Consortium"/>
            <person name="Kohler A."/>
            <person name="Kuo A."/>
            <person name="Nagy L.G."/>
            <person name="Floudas D."/>
            <person name="Copeland A."/>
            <person name="Barry K.W."/>
            <person name="Cichocki N."/>
            <person name="Veneault-Fourrey C."/>
            <person name="LaButti K."/>
            <person name="Lindquist E.A."/>
            <person name="Lipzen A."/>
            <person name="Lundell T."/>
            <person name="Morin E."/>
            <person name="Murat C."/>
            <person name="Riley R."/>
            <person name="Ohm R."/>
            <person name="Sun H."/>
            <person name="Tunlid A."/>
            <person name="Henrissat B."/>
            <person name="Grigoriev I.V."/>
            <person name="Hibbett D.S."/>
            <person name="Martin F."/>
        </authorList>
    </citation>
    <scope>NUCLEOTIDE SEQUENCE [LARGE SCALE GENOMIC DNA]</scope>
    <source>
        <strain evidence="2">F 1598</strain>
    </source>
</reference>
<dbReference type="HOGENOM" id="CLU_2224187_0_0_1"/>
<name>A0A0C3GFV9_PILCF</name>
<evidence type="ECO:0000313" key="2">
    <source>
        <dbReference type="Proteomes" id="UP000054166"/>
    </source>
</evidence>
<evidence type="ECO:0000313" key="1">
    <source>
        <dbReference type="EMBL" id="KIM89521.1"/>
    </source>
</evidence>
<dbReference type="AlphaFoldDB" id="A0A0C3GFV9"/>